<keyword evidence="2" id="KW-0862">Zinc</keyword>
<evidence type="ECO:0000313" key="4">
    <source>
        <dbReference type="EMBL" id="OJA10711.1"/>
    </source>
</evidence>
<dbReference type="STRING" id="180088.A0A1J8PQC4"/>
<evidence type="ECO:0000313" key="5">
    <source>
        <dbReference type="Proteomes" id="UP000183567"/>
    </source>
</evidence>
<dbReference type="Proteomes" id="UP000183567">
    <property type="component" value="Unassembled WGS sequence"/>
</dbReference>
<dbReference type="GO" id="GO:0008270">
    <property type="term" value="F:zinc ion binding"/>
    <property type="evidence" value="ECO:0007669"/>
    <property type="project" value="UniProtKB-KW"/>
</dbReference>
<dbReference type="GO" id="GO:0003676">
    <property type="term" value="F:nucleic acid binding"/>
    <property type="evidence" value="ECO:0007669"/>
    <property type="project" value="InterPro"/>
</dbReference>
<gene>
    <name evidence="4" type="ORF">AZE42_13161</name>
</gene>
<dbReference type="EMBL" id="LVVM01005390">
    <property type="protein sequence ID" value="OJA10711.1"/>
    <property type="molecule type" value="Genomic_DNA"/>
</dbReference>
<dbReference type="PANTHER" id="PTHR47481">
    <property type="match status" value="1"/>
</dbReference>
<dbReference type="InterPro" id="IPR036875">
    <property type="entry name" value="Znf_CCHC_sf"/>
</dbReference>
<dbReference type="InterPro" id="IPR001878">
    <property type="entry name" value="Znf_CCHC"/>
</dbReference>
<keyword evidence="2" id="KW-0479">Metal-binding</keyword>
<organism evidence="4 5">
    <name type="scientific">Rhizopogon vesiculosus</name>
    <dbReference type="NCBI Taxonomy" id="180088"/>
    <lineage>
        <taxon>Eukaryota</taxon>
        <taxon>Fungi</taxon>
        <taxon>Dikarya</taxon>
        <taxon>Basidiomycota</taxon>
        <taxon>Agaricomycotina</taxon>
        <taxon>Agaricomycetes</taxon>
        <taxon>Agaricomycetidae</taxon>
        <taxon>Boletales</taxon>
        <taxon>Suillineae</taxon>
        <taxon>Rhizopogonaceae</taxon>
        <taxon>Rhizopogon</taxon>
    </lineage>
</organism>
<dbReference type="SUPFAM" id="SSF57756">
    <property type="entry name" value="Retrovirus zinc finger-like domains"/>
    <property type="match status" value="1"/>
</dbReference>
<reference evidence="4 5" key="1">
    <citation type="submission" date="2016-03" db="EMBL/GenBank/DDBJ databases">
        <title>Comparative genomics of the ectomycorrhizal sister species Rhizopogon vinicolor and Rhizopogon vesiculosus (Basidiomycota: Boletales) reveals a divergence of the mating type B locus.</title>
        <authorList>
            <person name="Mujic A.B."/>
            <person name="Kuo A."/>
            <person name="Tritt A."/>
            <person name="Lipzen A."/>
            <person name="Chen C."/>
            <person name="Johnson J."/>
            <person name="Sharma A."/>
            <person name="Barry K."/>
            <person name="Grigoriev I.V."/>
            <person name="Spatafora J.W."/>
        </authorList>
    </citation>
    <scope>NUCLEOTIDE SEQUENCE [LARGE SCALE GENOMIC DNA]</scope>
    <source>
        <strain evidence="4 5">AM-OR11-056</strain>
    </source>
</reference>
<evidence type="ECO:0000256" key="1">
    <source>
        <dbReference type="ARBA" id="ARBA00022664"/>
    </source>
</evidence>
<comment type="caution">
    <text evidence="4">The sequence shown here is derived from an EMBL/GenBank/DDBJ whole genome shotgun (WGS) entry which is preliminary data.</text>
</comment>
<keyword evidence="5" id="KW-1185">Reference proteome</keyword>
<evidence type="ECO:0000259" key="3">
    <source>
        <dbReference type="PROSITE" id="PS50158"/>
    </source>
</evidence>
<dbReference type="PANTHER" id="PTHR47481:SF31">
    <property type="entry name" value="OS01G0873500 PROTEIN"/>
    <property type="match status" value="1"/>
</dbReference>
<dbReference type="AlphaFoldDB" id="A0A1J8PQC4"/>
<keyword evidence="2" id="KW-0863">Zinc-finger</keyword>
<dbReference type="Pfam" id="PF14223">
    <property type="entry name" value="Retrotran_gag_2"/>
    <property type="match status" value="1"/>
</dbReference>
<accession>A0A1J8PQC4</accession>
<evidence type="ECO:0000256" key="2">
    <source>
        <dbReference type="PROSITE-ProRule" id="PRU00047"/>
    </source>
</evidence>
<dbReference type="GO" id="GO:0006397">
    <property type="term" value="P:mRNA processing"/>
    <property type="evidence" value="ECO:0007669"/>
    <property type="project" value="UniProtKB-KW"/>
</dbReference>
<sequence>MEAELIRKGLWDMIFVEVDLNEKTNDEVKAELKKLLGKRTAKKMAKARVEIILRVECNQLAHMHDRDPKVIWEMLAQLHRACGLGTRMALRRKLLTAAKGATESMSAWISRVKGMALDLEDIGVTVDDEDRILTLTTGLNKSYDSFVISLDSTATADLTFNHVVNHLLNEDVQQGSVVHEDSEVTGAALVSMTQGHGQGQSQVCYRCGKEGHIQAFCMATLIRGKGVERATVAVDNYAF</sequence>
<dbReference type="SMART" id="SM00343">
    <property type="entry name" value="ZnF_C2HC"/>
    <property type="match status" value="1"/>
</dbReference>
<dbReference type="OrthoDB" id="2625809at2759"/>
<dbReference type="PROSITE" id="PS50158">
    <property type="entry name" value="ZF_CCHC"/>
    <property type="match status" value="1"/>
</dbReference>
<name>A0A1J8PQC4_9AGAM</name>
<keyword evidence="1" id="KW-0507">mRNA processing</keyword>
<protein>
    <recommendedName>
        <fullName evidence="3">CCHC-type domain-containing protein</fullName>
    </recommendedName>
</protein>
<proteinExistence type="predicted"/>
<feature type="domain" description="CCHC-type" evidence="3">
    <location>
        <begin position="204"/>
        <end position="217"/>
    </location>
</feature>